<accession>A0ACA9TVB4</accession>
<dbReference type="Proteomes" id="UP000836387">
    <property type="component" value="Unassembled WGS sequence"/>
</dbReference>
<reference evidence="1" key="2">
    <citation type="submission" date="2021-10" db="EMBL/GenBank/DDBJ databases">
        <authorList>
            <person name="Piombo E."/>
        </authorList>
    </citation>
    <scope>NUCLEOTIDE SEQUENCE</scope>
</reference>
<evidence type="ECO:0000313" key="2">
    <source>
        <dbReference type="Proteomes" id="UP000836387"/>
    </source>
</evidence>
<evidence type="ECO:0000313" key="1">
    <source>
        <dbReference type="EMBL" id="CAG9944759.1"/>
    </source>
</evidence>
<sequence>MAPLRTFLLPALMVAAVRAANISDYVPSCAPSCINEAVADHSTCEQSDGACLCRDIYSLKRHSEKCLKSGCSDADYGSAMLGFDNFCKDSSAPAPSTTGGSAPTSASSSDAAPTSASSGPSSSGSPSPSSSGSSGDVSSTAASSTDGSAAPTTASSSSSGGSSSTASTLITSSATTGGGGGNGESTSTGSSPSSTSSTPPSAGSQLQFSAGLLAGGAILAGFLAL</sequence>
<proteinExistence type="predicted"/>
<keyword evidence="2" id="KW-1185">Reference proteome</keyword>
<organism evidence="1 2">
    <name type="scientific">Clonostachys rosea f. rosea IK726</name>
    <dbReference type="NCBI Taxonomy" id="1349383"/>
    <lineage>
        <taxon>Eukaryota</taxon>
        <taxon>Fungi</taxon>
        <taxon>Dikarya</taxon>
        <taxon>Ascomycota</taxon>
        <taxon>Pezizomycotina</taxon>
        <taxon>Sordariomycetes</taxon>
        <taxon>Hypocreomycetidae</taxon>
        <taxon>Hypocreales</taxon>
        <taxon>Bionectriaceae</taxon>
        <taxon>Clonostachys</taxon>
    </lineage>
</organism>
<comment type="caution">
    <text evidence="1">The sequence shown here is derived from an EMBL/GenBank/DDBJ whole genome shotgun (WGS) entry which is preliminary data.</text>
</comment>
<gene>
    <name evidence="1" type="ORF">CRV2_00010850</name>
</gene>
<name>A0ACA9TVB4_BIOOC</name>
<reference evidence="1" key="1">
    <citation type="submission" date="2020-04" db="EMBL/GenBank/DDBJ databases">
        <authorList>
            <person name="Broberg M."/>
        </authorList>
    </citation>
    <scope>NUCLEOTIDE SEQUENCE</scope>
</reference>
<dbReference type="EMBL" id="CADEHS020000008">
    <property type="protein sequence ID" value="CAG9944759.1"/>
    <property type="molecule type" value="Genomic_DNA"/>
</dbReference>
<protein>
    <submittedName>
        <fullName evidence="1">Uncharacterized protein</fullName>
    </submittedName>
</protein>